<dbReference type="EMBL" id="BSEV01000046">
    <property type="protein sequence ID" value="GLK15248.1"/>
    <property type="molecule type" value="Genomic_DNA"/>
</dbReference>
<evidence type="ECO:0000313" key="1">
    <source>
        <dbReference type="EMBL" id="GLK15248.1"/>
    </source>
</evidence>
<reference evidence="1" key="2">
    <citation type="submission" date="2023-01" db="EMBL/GenBank/DDBJ databases">
        <authorList>
            <person name="Sun Q."/>
            <person name="Evtushenko L."/>
        </authorList>
    </citation>
    <scope>NUCLEOTIDE SEQUENCE</scope>
    <source>
        <strain evidence="1">VKM Ac-2007</strain>
    </source>
</reference>
<sequence length="77" mass="8497">MDDVRPTSAGQTIPGWRVIVSDAGRYWASRREPFPDDATQGAALNVPPFRTVDADTLDELRAEVERQETAAAGRVNR</sequence>
<comment type="caution">
    <text evidence="1">The sequence shown here is derived from an EMBL/GenBank/DDBJ whole genome shotgun (WGS) entry which is preliminary data.</text>
</comment>
<dbReference type="Proteomes" id="UP001143474">
    <property type="component" value="Unassembled WGS sequence"/>
</dbReference>
<proteinExistence type="predicted"/>
<organism evidence="1 2">
    <name type="scientific">Streptosporangium carneum</name>
    <dbReference type="NCBI Taxonomy" id="47481"/>
    <lineage>
        <taxon>Bacteria</taxon>
        <taxon>Bacillati</taxon>
        <taxon>Actinomycetota</taxon>
        <taxon>Actinomycetes</taxon>
        <taxon>Streptosporangiales</taxon>
        <taxon>Streptosporangiaceae</taxon>
        <taxon>Streptosporangium</taxon>
    </lineage>
</organism>
<keyword evidence="2" id="KW-1185">Reference proteome</keyword>
<name>A0A9W6ICM7_9ACTN</name>
<reference evidence="1" key="1">
    <citation type="journal article" date="2014" name="Int. J. Syst. Evol. Microbiol.">
        <title>Complete genome sequence of Corynebacterium casei LMG S-19264T (=DSM 44701T), isolated from a smear-ripened cheese.</title>
        <authorList>
            <consortium name="US DOE Joint Genome Institute (JGI-PGF)"/>
            <person name="Walter F."/>
            <person name="Albersmeier A."/>
            <person name="Kalinowski J."/>
            <person name="Ruckert C."/>
        </authorList>
    </citation>
    <scope>NUCLEOTIDE SEQUENCE</scope>
    <source>
        <strain evidence="1">VKM Ac-2007</strain>
    </source>
</reference>
<protein>
    <submittedName>
        <fullName evidence="1">Uncharacterized protein</fullName>
    </submittedName>
</protein>
<evidence type="ECO:0000313" key="2">
    <source>
        <dbReference type="Proteomes" id="UP001143474"/>
    </source>
</evidence>
<accession>A0A9W6ICM7</accession>
<dbReference type="AlphaFoldDB" id="A0A9W6ICM7"/>
<gene>
    <name evidence="1" type="ORF">GCM10017600_86610</name>
</gene>
<dbReference type="RefSeq" id="WP_344930123.1">
    <property type="nucleotide sequence ID" value="NZ_BAAAVD010000060.1"/>
</dbReference>